<accession>A0A381X4I0</accession>
<dbReference type="AlphaFoldDB" id="A0A381X4I0"/>
<dbReference type="EMBL" id="UINC01013888">
    <property type="protein sequence ID" value="SVA59666.1"/>
    <property type="molecule type" value="Genomic_DNA"/>
</dbReference>
<sequence length="40" mass="4772">VYSKKFISTKIAKYCFEQMSYTLLKKHKLFSAANDQRLLK</sequence>
<evidence type="ECO:0000313" key="1">
    <source>
        <dbReference type="EMBL" id="SVA59666.1"/>
    </source>
</evidence>
<gene>
    <name evidence="1" type="ORF">METZ01_LOCUS112520</name>
</gene>
<name>A0A381X4I0_9ZZZZ</name>
<proteinExistence type="predicted"/>
<protein>
    <submittedName>
        <fullName evidence="1">Uncharacterized protein</fullName>
    </submittedName>
</protein>
<feature type="non-terminal residue" evidence="1">
    <location>
        <position position="1"/>
    </location>
</feature>
<organism evidence="1">
    <name type="scientific">marine metagenome</name>
    <dbReference type="NCBI Taxonomy" id="408172"/>
    <lineage>
        <taxon>unclassified sequences</taxon>
        <taxon>metagenomes</taxon>
        <taxon>ecological metagenomes</taxon>
    </lineage>
</organism>
<reference evidence="1" key="1">
    <citation type="submission" date="2018-05" db="EMBL/GenBank/DDBJ databases">
        <authorList>
            <person name="Lanie J.A."/>
            <person name="Ng W.-L."/>
            <person name="Kazmierczak K.M."/>
            <person name="Andrzejewski T.M."/>
            <person name="Davidsen T.M."/>
            <person name="Wayne K.J."/>
            <person name="Tettelin H."/>
            <person name="Glass J.I."/>
            <person name="Rusch D."/>
            <person name="Podicherti R."/>
            <person name="Tsui H.-C.T."/>
            <person name="Winkler M.E."/>
        </authorList>
    </citation>
    <scope>NUCLEOTIDE SEQUENCE</scope>
</reference>